<name>A0AAE0G3Z7_9CHLO</name>
<dbReference type="GO" id="GO:0008168">
    <property type="term" value="F:methyltransferase activity"/>
    <property type="evidence" value="ECO:0007669"/>
    <property type="project" value="UniProtKB-KW"/>
</dbReference>
<dbReference type="PANTHER" id="PTHR46098">
    <property type="entry name" value="TRNA (CYTOSINE(38)-C(5))-METHYLTRANSFERASE"/>
    <property type="match status" value="1"/>
</dbReference>
<dbReference type="Gene3D" id="3.90.120.10">
    <property type="entry name" value="DNA Methylase, subunit A, domain 2"/>
    <property type="match status" value="1"/>
</dbReference>
<dbReference type="Proteomes" id="UP001190700">
    <property type="component" value="Unassembled WGS sequence"/>
</dbReference>
<evidence type="ECO:0000256" key="1">
    <source>
        <dbReference type="ARBA" id="ARBA00022603"/>
    </source>
</evidence>
<evidence type="ECO:0000256" key="3">
    <source>
        <dbReference type="ARBA" id="ARBA00022691"/>
    </source>
</evidence>
<feature type="active site" evidence="4">
    <location>
        <position position="90"/>
    </location>
</feature>
<dbReference type="Pfam" id="PF00145">
    <property type="entry name" value="DNA_methylase"/>
    <property type="match status" value="2"/>
</dbReference>
<comment type="similarity">
    <text evidence="4 5">Belongs to the class I-like SAM-binding methyltransferase superfamily. C5-methyltransferase family.</text>
</comment>
<comment type="caution">
    <text evidence="7">The sequence shown here is derived from an EMBL/GenBank/DDBJ whole genome shotgun (WGS) entry which is preliminary data.</text>
</comment>
<evidence type="ECO:0000256" key="2">
    <source>
        <dbReference type="ARBA" id="ARBA00022679"/>
    </source>
</evidence>
<reference evidence="7 8" key="1">
    <citation type="journal article" date="2015" name="Genome Biol. Evol.">
        <title>Comparative Genomics of a Bacterivorous Green Alga Reveals Evolutionary Causalities and Consequences of Phago-Mixotrophic Mode of Nutrition.</title>
        <authorList>
            <person name="Burns J.A."/>
            <person name="Paasch A."/>
            <person name="Narechania A."/>
            <person name="Kim E."/>
        </authorList>
    </citation>
    <scope>NUCLEOTIDE SEQUENCE [LARGE SCALE GENOMIC DNA]</scope>
    <source>
        <strain evidence="7 8">PLY_AMNH</strain>
    </source>
</reference>
<dbReference type="Gene3D" id="3.40.50.150">
    <property type="entry name" value="Vaccinia Virus protein VP39"/>
    <property type="match status" value="1"/>
</dbReference>
<dbReference type="PANTHER" id="PTHR46098:SF1">
    <property type="entry name" value="TRNA (CYTOSINE(38)-C(5))-METHYLTRANSFERASE"/>
    <property type="match status" value="1"/>
</dbReference>
<dbReference type="InterPro" id="IPR029063">
    <property type="entry name" value="SAM-dependent_MTases_sf"/>
</dbReference>
<evidence type="ECO:0000256" key="4">
    <source>
        <dbReference type="PROSITE-ProRule" id="PRU01016"/>
    </source>
</evidence>
<dbReference type="NCBIfam" id="TIGR00675">
    <property type="entry name" value="dcm"/>
    <property type="match status" value="1"/>
</dbReference>
<evidence type="ECO:0000256" key="6">
    <source>
        <dbReference type="SAM" id="MobiDB-lite"/>
    </source>
</evidence>
<dbReference type="GO" id="GO:0005634">
    <property type="term" value="C:nucleus"/>
    <property type="evidence" value="ECO:0007669"/>
    <property type="project" value="TreeGrafter"/>
</dbReference>
<dbReference type="SUPFAM" id="SSF53335">
    <property type="entry name" value="S-adenosyl-L-methionine-dependent methyltransferases"/>
    <property type="match status" value="1"/>
</dbReference>
<sequence>MADCVKDIAWAPQEPIRALEFYSGIGAMRYALQSVCQNSTVLNSFDINEVANNVYTHNFGDKPVQENLGAMKCARLDKYNANLWLLSPPCQPYTRNGNMKHEEDARSSSFIHLLSLLPSLKVPPTYFFLENVVGFETSNTRNVLVSTLENSGYNYQEYILTPSQFGIPYSRPRYFMLAKRAPQEFTTTHPTGTIVRHPPLSPSSSPSVPIHEDGAAGRASSKSEACCMCDGDGHPGEASSVRQVGDFLEDDDRWRIDSAFSVPSATDTDLWQEYAVAPRLVDRNWAVMDVVTSTDRRSNCFTKNYFKFVKGMGSLLAPSDWRSVLSETDSADSTSTSSRNRSSSCSAACGDVHVAPAEVLRAPTATTGSGSLQETDVEAGAVLTSIPAEAVAERPNSDGGLPPPCSLGKRSASEGRESHTSGLQEMPLIHMPGKVSSKQQWGAEAGVLMEPPKQLRYFTEREVANIHQLPSHFEFPSSITRKQRYALLGNSVSVTVVAALLQYLTSEFVDGETMDRE</sequence>
<protein>
    <submittedName>
        <fullName evidence="7">C-5 cytosine-specific DNA methylase</fullName>
    </submittedName>
</protein>
<keyword evidence="2 4" id="KW-0808">Transferase</keyword>
<organism evidence="7 8">
    <name type="scientific">Cymbomonas tetramitiformis</name>
    <dbReference type="NCBI Taxonomy" id="36881"/>
    <lineage>
        <taxon>Eukaryota</taxon>
        <taxon>Viridiplantae</taxon>
        <taxon>Chlorophyta</taxon>
        <taxon>Pyramimonadophyceae</taxon>
        <taxon>Pyramimonadales</taxon>
        <taxon>Pyramimonadaceae</taxon>
        <taxon>Cymbomonas</taxon>
    </lineage>
</organism>
<dbReference type="InterPro" id="IPR050750">
    <property type="entry name" value="C5-MTase"/>
</dbReference>
<evidence type="ECO:0000313" key="7">
    <source>
        <dbReference type="EMBL" id="KAK3271195.1"/>
    </source>
</evidence>
<evidence type="ECO:0000313" key="8">
    <source>
        <dbReference type="Proteomes" id="UP001190700"/>
    </source>
</evidence>
<proteinExistence type="inferred from homology"/>
<accession>A0AAE0G3Z7</accession>
<keyword evidence="8" id="KW-1185">Reference proteome</keyword>
<evidence type="ECO:0000256" key="5">
    <source>
        <dbReference type="RuleBase" id="RU000416"/>
    </source>
</evidence>
<keyword evidence="1 4" id="KW-0489">Methyltransferase</keyword>
<gene>
    <name evidence="7" type="ORF">CYMTET_20442</name>
</gene>
<feature type="region of interest" description="Disordered" evidence="6">
    <location>
        <begin position="389"/>
        <end position="422"/>
    </location>
</feature>
<dbReference type="PROSITE" id="PS51679">
    <property type="entry name" value="SAM_MT_C5"/>
    <property type="match status" value="1"/>
</dbReference>
<keyword evidence="3 4" id="KW-0949">S-adenosyl-L-methionine</keyword>
<feature type="region of interest" description="Disordered" evidence="6">
    <location>
        <begin position="188"/>
        <end position="215"/>
    </location>
</feature>
<dbReference type="InterPro" id="IPR001525">
    <property type="entry name" value="C5_MeTfrase"/>
</dbReference>
<dbReference type="EMBL" id="LGRX02009947">
    <property type="protein sequence ID" value="KAK3271195.1"/>
    <property type="molecule type" value="Genomic_DNA"/>
</dbReference>
<dbReference type="PRINTS" id="PR00105">
    <property type="entry name" value="C5METTRFRASE"/>
</dbReference>
<dbReference type="AlphaFoldDB" id="A0AAE0G3Z7"/>
<dbReference type="GO" id="GO:0032259">
    <property type="term" value="P:methylation"/>
    <property type="evidence" value="ECO:0007669"/>
    <property type="project" value="UniProtKB-KW"/>
</dbReference>